<keyword evidence="6 9" id="KW-0963">Cytoplasm</keyword>
<reference evidence="11 12" key="1">
    <citation type="journal article" date="2015" name="Genome Announc.">
        <title>Expanding the biotechnology potential of lactobacilli through comparative genomics of 213 strains and associated genera.</title>
        <authorList>
            <person name="Sun Z."/>
            <person name="Harris H.M."/>
            <person name="McCann A."/>
            <person name="Guo C."/>
            <person name="Argimon S."/>
            <person name="Zhang W."/>
            <person name="Yang X."/>
            <person name="Jeffery I.B."/>
            <person name="Cooney J.C."/>
            <person name="Kagawa T.F."/>
            <person name="Liu W."/>
            <person name="Song Y."/>
            <person name="Salvetti E."/>
            <person name="Wrobel A."/>
            <person name="Rasinkangas P."/>
            <person name="Parkhill J."/>
            <person name="Rea M.C."/>
            <person name="O'Sullivan O."/>
            <person name="Ritari J."/>
            <person name="Douillard F.P."/>
            <person name="Paul Ross R."/>
            <person name="Yang R."/>
            <person name="Briner A.E."/>
            <person name="Felis G.E."/>
            <person name="de Vos W.M."/>
            <person name="Barrangou R."/>
            <person name="Klaenhammer T.R."/>
            <person name="Caufield P.W."/>
            <person name="Cui Y."/>
            <person name="Zhang H."/>
            <person name="O'Toole P.W."/>
        </authorList>
    </citation>
    <scope>NUCLEOTIDE SEQUENCE [LARGE SCALE GENOMIC DNA]</scope>
    <source>
        <strain evidence="11 12">DSM 5007</strain>
    </source>
</reference>
<dbReference type="Proteomes" id="UP000051820">
    <property type="component" value="Unassembled WGS sequence"/>
</dbReference>
<dbReference type="FunFam" id="3.20.20.70:FF:000016">
    <property type="entry name" value="Triosephosphate isomerase"/>
    <property type="match status" value="1"/>
</dbReference>
<dbReference type="InterPro" id="IPR020861">
    <property type="entry name" value="Triosephosphate_isomerase_AS"/>
</dbReference>
<dbReference type="PROSITE" id="PS00171">
    <property type="entry name" value="TIM_1"/>
    <property type="match status" value="1"/>
</dbReference>
<dbReference type="InterPro" id="IPR000652">
    <property type="entry name" value="Triosephosphate_isomerase"/>
</dbReference>
<evidence type="ECO:0000256" key="6">
    <source>
        <dbReference type="ARBA" id="ARBA00022490"/>
    </source>
</evidence>
<feature type="binding site" evidence="9">
    <location>
        <position position="173"/>
    </location>
    <ligand>
        <name>substrate</name>
    </ligand>
</feature>
<keyword evidence="5 9" id="KW-0312">Gluconeogenesis</keyword>
<evidence type="ECO:0000256" key="10">
    <source>
        <dbReference type="RuleBase" id="RU363013"/>
    </source>
</evidence>
<dbReference type="NCBIfam" id="TIGR00419">
    <property type="entry name" value="tim"/>
    <property type="match status" value="1"/>
</dbReference>
<gene>
    <name evidence="9" type="primary">tpiA</name>
    <name evidence="11" type="ORF">FD16_GL000146</name>
</gene>
<evidence type="ECO:0000256" key="4">
    <source>
        <dbReference type="ARBA" id="ARBA00019397"/>
    </source>
</evidence>
<dbReference type="InterPro" id="IPR013785">
    <property type="entry name" value="Aldolase_TIM"/>
</dbReference>
<dbReference type="EMBL" id="AZGF01000001">
    <property type="protein sequence ID" value="KRM13577.1"/>
    <property type="molecule type" value="Genomic_DNA"/>
</dbReference>
<protein>
    <recommendedName>
        <fullName evidence="4 9">Triosephosphate isomerase</fullName>
        <shortName evidence="9">TIM</shortName>
        <shortName evidence="9">TPI</shortName>
        <ecNumber evidence="3 9">5.3.1.1</ecNumber>
    </recommendedName>
    <alternativeName>
        <fullName evidence="9">Triose-phosphate isomerase</fullName>
    </alternativeName>
</protein>
<dbReference type="InterPro" id="IPR022896">
    <property type="entry name" value="TrioseP_Isoase_bac/euk"/>
</dbReference>
<evidence type="ECO:0000256" key="1">
    <source>
        <dbReference type="ARBA" id="ARBA00004680"/>
    </source>
</evidence>
<feature type="active site" description="Proton acceptor" evidence="9">
    <location>
        <position position="167"/>
    </location>
</feature>
<evidence type="ECO:0000313" key="11">
    <source>
        <dbReference type="EMBL" id="KRM13577.1"/>
    </source>
</evidence>
<comment type="subcellular location">
    <subcellularLocation>
        <location evidence="9 10">Cytoplasm</location>
    </subcellularLocation>
</comment>
<comment type="caution">
    <text evidence="9">Lacks conserved residue(s) required for the propagation of feature annotation.</text>
</comment>
<dbReference type="HAMAP" id="MF_00147_B">
    <property type="entry name" value="TIM_B"/>
    <property type="match status" value="1"/>
</dbReference>
<dbReference type="STRING" id="1423807.FD16_GL000146"/>
<dbReference type="Gene3D" id="3.20.20.70">
    <property type="entry name" value="Aldolase class I"/>
    <property type="match status" value="1"/>
</dbReference>
<feature type="binding site" evidence="9">
    <location>
        <begin position="9"/>
        <end position="11"/>
    </location>
    <ligand>
        <name>substrate</name>
    </ligand>
</feature>
<keyword evidence="8 9" id="KW-0413">Isomerase</keyword>
<dbReference type="RefSeq" id="WP_010622900.1">
    <property type="nucleotide sequence ID" value="NZ_AZGF01000001.1"/>
</dbReference>
<feature type="binding site" evidence="9">
    <location>
        <position position="213"/>
    </location>
    <ligand>
        <name>substrate</name>
    </ligand>
</feature>
<dbReference type="UniPathway" id="UPA00138"/>
<dbReference type="GO" id="GO:0005829">
    <property type="term" value="C:cytosol"/>
    <property type="evidence" value="ECO:0007669"/>
    <property type="project" value="TreeGrafter"/>
</dbReference>
<dbReference type="PANTHER" id="PTHR21139">
    <property type="entry name" value="TRIOSEPHOSPHATE ISOMERASE"/>
    <property type="match status" value="1"/>
</dbReference>
<dbReference type="AlphaFoldDB" id="A0A0R1WD49"/>
<evidence type="ECO:0000256" key="8">
    <source>
        <dbReference type="ARBA" id="ARBA00023235"/>
    </source>
</evidence>
<dbReference type="UniPathway" id="UPA00109">
    <property type="reaction ID" value="UER00189"/>
</dbReference>
<evidence type="ECO:0000256" key="5">
    <source>
        <dbReference type="ARBA" id="ARBA00022432"/>
    </source>
</evidence>
<dbReference type="PANTHER" id="PTHR21139:SF42">
    <property type="entry name" value="TRIOSEPHOSPHATE ISOMERASE"/>
    <property type="match status" value="1"/>
</dbReference>
<dbReference type="Pfam" id="PF00121">
    <property type="entry name" value="TIM"/>
    <property type="match status" value="1"/>
</dbReference>
<comment type="pathway">
    <text evidence="9 10">Carbohydrate biosynthesis; gluconeogenesis.</text>
</comment>
<evidence type="ECO:0000256" key="9">
    <source>
        <dbReference type="HAMAP-Rule" id="MF_00147"/>
    </source>
</evidence>
<dbReference type="GO" id="GO:0046166">
    <property type="term" value="P:glyceraldehyde-3-phosphate biosynthetic process"/>
    <property type="evidence" value="ECO:0007669"/>
    <property type="project" value="TreeGrafter"/>
</dbReference>
<comment type="caution">
    <text evidence="11">The sequence shown here is derived from an EMBL/GenBank/DDBJ whole genome shotgun (WGS) entry which is preliminary data.</text>
</comment>
<evidence type="ECO:0000256" key="3">
    <source>
        <dbReference type="ARBA" id="ARBA00011940"/>
    </source>
</evidence>
<comment type="pathway">
    <text evidence="1 9 10">Carbohydrate degradation; glycolysis; D-glyceraldehyde 3-phosphate from glycerone phosphate: step 1/1.</text>
</comment>
<organism evidence="11 12">
    <name type="scientific">Paucilactobacillus suebicus DSM 5007 = KCTC 3549</name>
    <dbReference type="NCBI Taxonomy" id="1423807"/>
    <lineage>
        <taxon>Bacteria</taxon>
        <taxon>Bacillati</taxon>
        <taxon>Bacillota</taxon>
        <taxon>Bacilli</taxon>
        <taxon>Lactobacillales</taxon>
        <taxon>Lactobacillaceae</taxon>
        <taxon>Paucilactobacillus</taxon>
    </lineage>
</organism>
<name>A0A0R1WD49_9LACO</name>
<dbReference type="GO" id="GO:0019563">
    <property type="term" value="P:glycerol catabolic process"/>
    <property type="evidence" value="ECO:0007669"/>
    <property type="project" value="TreeGrafter"/>
</dbReference>
<dbReference type="GO" id="GO:0006094">
    <property type="term" value="P:gluconeogenesis"/>
    <property type="evidence" value="ECO:0007669"/>
    <property type="project" value="UniProtKB-UniRule"/>
</dbReference>
<dbReference type="InterPro" id="IPR035990">
    <property type="entry name" value="TIM_sf"/>
</dbReference>
<comment type="catalytic activity">
    <reaction evidence="9 10">
        <text>D-glyceraldehyde 3-phosphate = dihydroxyacetone phosphate</text>
        <dbReference type="Rhea" id="RHEA:18585"/>
        <dbReference type="ChEBI" id="CHEBI:57642"/>
        <dbReference type="ChEBI" id="CHEBI:59776"/>
        <dbReference type="EC" id="5.3.1.1"/>
    </reaction>
</comment>
<dbReference type="PROSITE" id="PS51440">
    <property type="entry name" value="TIM_2"/>
    <property type="match status" value="1"/>
</dbReference>
<dbReference type="EC" id="5.3.1.1" evidence="3 9"/>
<dbReference type="GO" id="GO:0006096">
    <property type="term" value="P:glycolytic process"/>
    <property type="evidence" value="ECO:0007669"/>
    <property type="project" value="UniProtKB-UniRule"/>
</dbReference>
<dbReference type="SUPFAM" id="SSF51351">
    <property type="entry name" value="Triosephosphate isomerase (TIM)"/>
    <property type="match status" value="1"/>
</dbReference>
<comment type="function">
    <text evidence="9">Involved in the gluconeogenesis. Catalyzes stereospecifically the conversion of dihydroxyacetone phosphate (DHAP) to D-glyceraldehyde-3-phosphate (G3P).</text>
</comment>
<evidence type="ECO:0000256" key="2">
    <source>
        <dbReference type="ARBA" id="ARBA00007422"/>
    </source>
</evidence>
<comment type="similarity">
    <text evidence="2 9 10">Belongs to the triosephosphate isomerase family.</text>
</comment>
<feature type="active site" description="Electrophile" evidence="9">
    <location>
        <position position="95"/>
    </location>
</feature>
<dbReference type="OrthoDB" id="9809429at2"/>
<dbReference type="CDD" id="cd00311">
    <property type="entry name" value="TIM"/>
    <property type="match status" value="1"/>
</dbReference>
<dbReference type="GO" id="GO:0004807">
    <property type="term" value="F:triose-phosphate isomerase activity"/>
    <property type="evidence" value="ECO:0007669"/>
    <property type="project" value="UniProtKB-UniRule"/>
</dbReference>
<sequence length="253" mass="27647">MRIPFIVGNWKMNKTADEALQFIDDVSEHLPDPKKIQSAIAAPALFLQSMAQKAQDTPLDIIGENCFYEQFGAYTGETSPTALKKIGVPYVILGHSERRLYFHESDEMINKKVFAAIDAGLKPIVCCDETMGREAAGDTIHWVVSQIIADLRGLSDDQVGQISVAYEPSWAIGTGKSASADQAEEGCYLIRQTIADVYSDELADKIRVLYGGSVSPDNIDELMAKPNIDGVLVGNASLDAEAFIKLANFQIKD</sequence>
<comment type="subunit">
    <text evidence="9 10">Homodimer.</text>
</comment>
<accession>A0A0R1WD49</accession>
<proteinExistence type="inferred from homology"/>
<dbReference type="PATRIC" id="fig|1423807.3.peg.147"/>
<dbReference type="eggNOG" id="COG0149">
    <property type="taxonomic scope" value="Bacteria"/>
</dbReference>
<keyword evidence="12" id="KW-1185">Reference proteome</keyword>
<evidence type="ECO:0000313" key="12">
    <source>
        <dbReference type="Proteomes" id="UP000051820"/>
    </source>
</evidence>
<evidence type="ECO:0000256" key="7">
    <source>
        <dbReference type="ARBA" id="ARBA00023152"/>
    </source>
</evidence>
<keyword evidence="7 9" id="KW-0324">Glycolysis</keyword>